<dbReference type="CDD" id="cd00054">
    <property type="entry name" value="EGF_CA"/>
    <property type="match status" value="3"/>
</dbReference>
<keyword evidence="5 6" id="KW-1015">Disulfide bond</keyword>
<feature type="region of interest" description="Disordered" evidence="7">
    <location>
        <begin position="39"/>
        <end position="62"/>
    </location>
</feature>
<feature type="disulfide bond" evidence="6">
    <location>
        <begin position="1753"/>
        <end position="1763"/>
    </location>
</feature>
<evidence type="ECO:0000256" key="2">
    <source>
        <dbReference type="ARBA" id="ARBA00022729"/>
    </source>
</evidence>
<feature type="disulfide bond" evidence="6">
    <location>
        <begin position="1771"/>
        <end position="1780"/>
    </location>
</feature>
<dbReference type="PROSITE" id="PS01186">
    <property type="entry name" value="EGF_2"/>
    <property type="match status" value="3"/>
</dbReference>
<dbReference type="InterPro" id="IPR057774">
    <property type="entry name" value="D8C_UMOD/GP2/OIT3-like"/>
</dbReference>
<keyword evidence="8" id="KW-1133">Transmembrane helix</keyword>
<evidence type="ECO:0000259" key="9">
    <source>
        <dbReference type="PROSITE" id="PS50026"/>
    </source>
</evidence>
<dbReference type="FunFam" id="2.10.25.10:FF:000499">
    <property type="entry name" value="Predicted protein"/>
    <property type="match status" value="1"/>
</dbReference>
<dbReference type="InterPro" id="IPR000742">
    <property type="entry name" value="EGF"/>
</dbReference>
<feature type="domain" description="EGF-like" evidence="9">
    <location>
        <begin position="1749"/>
        <end position="1781"/>
    </location>
</feature>
<sequence>MYQEFICDSQIYGYIGLTFFGIVILVFVGTYDCVIDKGPEEPMEEEEQVEERNDEYGDKQEAPECYPGGHRTLRNAYRSVDFDSTELQNTAIQDLICDHTLPAGWYRFTINGKPAEMPTRCVEMNRCGTQAPVWLSLKDSSLPRPGEVKKLSACATWQFFHGSTKDCCLFRIPISVRNCGEFLLYHLQPTQGCMGYCAEVVSQYAPKFCPPGETEVNGVCTANLPSLPSKPVVTPELVGSSVHLRCSHVGVAFTRPVGYLVVWGRYTSNNMKVELRRDTTTRLYSMVEMDGVHFRLGETFVPDVLHIREDAKKHDVTVQSTVPIACHGLEHSRRCKMSLALNIYDSDNVVAEVPNVALSSCHVELMSQPCRNNVCAQGTVTVTAVTEFTKDGNRVSLLSAQPAQGSPRLWRGYNPTALKITVQDVPTATCYSLTDPHIITFDGRRYENQQTGTFLLYKSTKRNFEVHTRQWDCGSRHYSTACTCGVAAREGNEVVTFDMCDGQLRETRPHLSLKALTAFTTGQLKIQETHQGKKITIVFGSGAFVRADVSDWGMSLSVRAPSRDFNATRGLCGVFDRNSHNDLHHPASTSHHANDHAEFIESWRIPPGESLFDSMPPAADEEIKWNFCACREGYSPSFHSAQASDGTVNPPQVSRCQSHDDVDYVSLFASKDATAEYVMKRSSNRKPRASDEAPKSALNNAFLSIEELQTESLFNIKAPRLNESKVPLPTSSDRHKRQTLDHLPIYPFRAISQSDLESLAYFFPDDHRFSSRPAAHPSWPTPSGLTSAKALEVCQLALSNSTVGTACRGLLGRRLEEAVSLCVLDLQLKDDLAWEGALVPFLENECERKWLESRNQRSLIGDWRASADVATALRCPNFCSRNGRCVDWGCQCEPGYSSHDCSLTISQPIEVTDLENGGLCNVRELDCDRVRVFGLGFIDSTDLACLVIKLKQMNGIWIPEEERRTRATFLSSRAVECAVPRLNNMGADTVDFMADDQPYARWEIKSRLQTFAGENFVYQFTATDPEGSALLFQLETGPPRASVSPAGLLIWRVHAEETQSFQFAVSDECDAQSRFSVEVDVRPCGCANGATCVTDIKHPVGSGEYLCACPTGFRGDLCQEDLNECGSDPCGAGVCVDLIDGFECQCPPGLRGLTCQEDVNECEETPCFPSVTCLNILGSFRCGPCPRGLEGNGFSCKAQAKLVTSPPIIKPHVVASSAHPAVWPISKTTIPFSKTTSTHPSPDTEAPSKTPVNKADTTRSKKTGKLNFKGYYRRGGSEVRYALRNIRLNEFSAVAGDPSKLHTTAKTTAKCTSRPCFPGVQCIDLRPPYIGYVCGRCPPGYHGNGRTCTKQSKHPALRYQPPPFTQPKNIPPLASHSASHLHLSVLRFRQPQRRLSSPARTTGHQQATARIPLPPTSPPVTVKGESTATIGRMPALTNSMGRLLARSHNQLNVPLEEDGSFKVSAGGFLGITPEVTPKVNFHTSRQAGTSQKQSSQVTISRAQSWTLPDAQRPLTAALTSRSFSLSEAEFSADGSLGTGIRDPYETQPLSRESFTYLKEQDHTQIVDTEENLQDGRLQSKSKNVVVLEERGFTCADVTCFPAVHCELGRDGKLGCGRCPLGYTGDGRTCRAVCKHVCGRHMECAAPGTCRCKTGYSGPDCNTEANVLLQMCVNAHRVTMEKPAKSLSAVRPACMEAPAWVETPAHVPMASSGPDVKPWCATVTVKTVGNARHRMSASVWRGGRDRRVRQVASCDPVCLNGGSCVRPNSCVCQHGFYGSRCQNGCATYRGCFHTRFRFVVYIPSGLSIISSENISLIFAQTLI</sequence>
<evidence type="ECO:0000256" key="8">
    <source>
        <dbReference type="SAM" id="Phobius"/>
    </source>
</evidence>
<dbReference type="Pfam" id="PF25776">
    <property type="entry name" value="Ig_VWDE"/>
    <property type="match status" value="1"/>
</dbReference>
<dbReference type="Proteomes" id="UP000324632">
    <property type="component" value="Chromosome 14"/>
</dbReference>
<organism evidence="11 12">
    <name type="scientific">Triplophysa tibetana</name>
    <dbReference type="NCBI Taxonomy" id="1572043"/>
    <lineage>
        <taxon>Eukaryota</taxon>
        <taxon>Metazoa</taxon>
        <taxon>Chordata</taxon>
        <taxon>Craniata</taxon>
        <taxon>Vertebrata</taxon>
        <taxon>Euteleostomi</taxon>
        <taxon>Actinopterygii</taxon>
        <taxon>Neopterygii</taxon>
        <taxon>Teleostei</taxon>
        <taxon>Ostariophysi</taxon>
        <taxon>Cypriniformes</taxon>
        <taxon>Nemacheilidae</taxon>
        <taxon>Triplophysa</taxon>
    </lineage>
</organism>
<dbReference type="Pfam" id="PF23283">
    <property type="entry name" value="D8C_UMOD"/>
    <property type="match status" value="1"/>
</dbReference>
<dbReference type="InterPro" id="IPR018097">
    <property type="entry name" value="EGF_Ca-bd_CS"/>
</dbReference>
<comment type="caution">
    <text evidence="6">Lacks conserved residue(s) required for the propagation of feature annotation.</text>
</comment>
<dbReference type="GO" id="GO:0005576">
    <property type="term" value="C:extracellular region"/>
    <property type="evidence" value="ECO:0007669"/>
    <property type="project" value="TreeGrafter"/>
</dbReference>
<feature type="compositionally biased region" description="Polar residues" evidence="7">
    <location>
        <begin position="1232"/>
        <end position="1241"/>
    </location>
</feature>
<name>A0A5A9NSX5_9TELE</name>
<dbReference type="PANTHER" id="PTHR14949">
    <property type="entry name" value="EGF-LIKE-DOMAIN, MULTIPLE 7, 8"/>
    <property type="match status" value="1"/>
</dbReference>
<evidence type="ECO:0000313" key="12">
    <source>
        <dbReference type="Proteomes" id="UP000324632"/>
    </source>
</evidence>
<dbReference type="GO" id="GO:0009986">
    <property type="term" value="C:cell surface"/>
    <property type="evidence" value="ECO:0007669"/>
    <property type="project" value="TreeGrafter"/>
</dbReference>
<feature type="disulfide bond" evidence="6">
    <location>
        <begin position="1146"/>
        <end position="1155"/>
    </location>
</feature>
<dbReference type="Pfam" id="PF26129">
    <property type="entry name" value="Vwde"/>
    <property type="match status" value="1"/>
</dbReference>
<keyword evidence="8" id="KW-0812">Transmembrane</keyword>
<keyword evidence="1 6" id="KW-0245">EGF-like domain</keyword>
<dbReference type="SMART" id="SM00181">
    <property type="entry name" value="EGF"/>
    <property type="match status" value="8"/>
</dbReference>
<evidence type="ECO:0000313" key="11">
    <source>
        <dbReference type="EMBL" id="KAA0712091.1"/>
    </source>
</evidence>
<dbReference type="InterPro" id="IPR057885">
    <property type="entry name" value="Ig_VWDE"/>
</dbReference>
<feature type="domain" description="EGF-like" evidence="9">
    <location>
        <begin position="1080"/>
        <end position="1119"/>
    </location>
</feature>
<dbReference type="PROSITE" id="PS00010">
    <property type="entry name" value="ASX_HYDROXYL"/>
    <property type="match status" value="1"/>
</dbReference>
<keyword evidence="12" id="KW-1185">Reference proteome</keyword>
<feature type="region of interest" description="Disordered" evidence="7">
    <location>
        <begin position="1232"/>
        <end position="1260"/>
    </location>
</feature>
<feature type="disulfide bond" evidence="6">
    <location>
        <begin position="1125"/>
        <end position="1135"/>
    </location>
</feature>
<comment type="caution">
    <text evidence="11">The sequence shown here is derived from an EMBL/GenBank/DDBJ whole genome shotgun (WGS) entry which is preliminary data.</text>
</comment>
<evidence type="ECO:0000256" key="7">
    <source>
        <dbReference type="SAM" id="MobiDB-lite"/>
    </source>
</evidence>
<evidence type="ECO:0000256" key="5">
    <source>
        <dbReference type="ARBA" id="ARBA00023157"/>
    </source>
</evidence>
<feature type="domain" description="VWFD" evidence="10">
    <location>
        <begin position="428"/>
        <end position="611"/>
    </location>
</feature>
<evidence type="ECO:0000256" key="6">
    <source>
        <dbReference type="PROSITE-ProRule" id="PRU00076"/>
    </source>
</evidence>
<dbReference type="InterPro" id="IPR001846">
    <property type="entry name" value="VWF_type-D"/>
</dbReference>
<keyword evidence="8" id="KW-0472">Membrane</keyword>
<dbReference type="Pfam" id="PF00094">
    <property type="entry name" value="VWD"/>
    <property type="match status" value="1"/>
</dbReference>
<evidence type="ECO:0000256" key="1">
    <source>
        <dbReference type="ARBA" id="ARBA00022536"/>
    </source>
</evidence>
<accession>A0A5A9NSX5</accession>
<keyword evidence="4" id="KW-0175">Coiled coil</keyword>
<dbReference type="InterPro" id="IPR009030">
    <property type="entry name" value="Growth_fac_rcpt_cys_sf"/>
</dbReference>
<dbReference type="SUPFAM" id="SSF57184">
    <property type="entry name" value="Growth factor receptor domain"/>
    <property type="match status" value="1"/>
</dbReference>
<dbReference type="InterPro" id="IPR001881">
    <property type="entry name" value="EGF-like_Ca-bd_dom"/>
</dbReference>
<dbReference type="SMART" id="SM00216">
    <property type="entry name" value="VWD"/>
    <property type="match status" value="1"/>
</dbReference>
<feature type="domain" description="EGF-like" evidence="9">
    <location>
        <begin position="1121"/>
        <end position="1156"/>
    </location>
</feature>
<dbReference type="PROSITE" id="PS50026">
    <property type="entry name" value="EGF_3"/>
    <property type="match status" value="3"/>
</dbReference>
<dbReference type="InterPro" id="IPR050969">
    <property type="entry name" value="Dev_Signal_Modulators"/>
</dbReference>
<feature type="compositionally biased region" description="Basic and acidic residues" evidence="7">
    <location>
        <begin position="50"/>
        <end position="62"/>
    </location>
</feature>
<protein>
    <submittedName>
        <fullName evidence="11">von Willebrand factor D and EGF domain-containing protein</fullName>
    </submittedName>
</protein>
<dbReference type="PROSITE" id="PS00022">
    <property type="entry name" value="EGF_1"/>
    <property type="match status" value="4"/>
</dbReference>
<proteinExistence type="predicted"/>
<dbReference type="PROSITE" id="PS51233">
    <property type="entry name" value="VWFD"/>
    <property type="match status" value="1"/>
</dbReference>
<reference evidence="11 12" key="1">
    <citation type="journal article" date="2019" name="Mol. Ecol. Resour.">
        <title>Chromosome-level genome assembly of Triplophysa tibetana, a fish adapted to the harsh high-altitude environment of the Tibetan Plateau.</title>
        <authorList>
            <person name="Yang X."/>
            <person name="Liu H."/>
            <person name="Ma Z."/>
            <person name="Zou Y."/>
            <person name="Zou M."/>
            <person name="Mao Y."/>
            <person name="Li X."/>
            <person name="Wang H."/>
            <person name="Chen T."/>
            <person name="Wang W."/>
            <person name="Yang R."/>
        </authorList>
    </citation>
    <scope>NUCLEOTIDE SEQUENCE [LARGE SCALE GENOMIC DNA]</scope>
    <source>
        <strain evidence="11">TTIB1903HZAU</strain>
        <tissue evidence="11">Muscle</tissue>
    </source>
</reference>
<evidence type="ECO:0000256" key="4">
    <source>
        <dbReference type="ARBA" id="ARBA00023054"/>
    </source>
</evidence>
<dbReference type="Gene3D" id="2.60.120.260">
    <property type="entry name" value="Galactose-binding domain-like"/>
    <property type="match status" value="1"/>
</dbReference>
<dbReference type="PROSITE" id="PS01187">
    <property type="entry name" value="EGF_CA"/>
    <property type="match status" value="2"/>
</dbReference>
<dbReference type="InterPro" id="IPR000152">
    <property type="entry name" value="EGF-type_Asp/Asn_hydroxyl_site"/>
</dbReference>
<gene>
    <name evidence="11" type="ORF">E1301_Tti012826</name>
</gene>
<keyword evidence="3" id="KW-0677">Repeat</keyword>
<dbReference type="PANTHER" id="PTHR14949:SF52">
    <property type="entry name" value="VON WILLEBRAND FACTOR D AND EGF DOMAIN-CONTAINING PROTEIN"/>
    <property type="match status" value="1"/>
</dbReference>
<feature type="transmembrane region" description="Helical" evidence="8">
    <location>
        <begin position="12"/>
        <end position="31"/>
    </location>
</feature>
<dbReference type="SMART" id="SM00179">
    <property type="entry name" value="EGF_CA"/>
    <property type="match status" value="4"/>
</dbReference>
<dbReference type="GO" id="GO:0005102">
    <property type="term" value="F:signaling receptor binding"/>
    <property type="evidence" value="ECO:0007669"/>
    <property type="project" value="TreeGrafter"/>
</dbReference>
<dbReference type="Gene3D" id="2.10.25.10">
    <property type="entry name" value="Laminin"/>
    <property type="match status" value="6"/>
</dbReference>
<evidence type="ECO:0000259" key="10">
    <source>
        <dbReference type="PROSITE" id="PS51233"/>
    </source>
</evidence>
<dbReference type="InterPro" id="IPR058727">
    <property type="entry name" value="Helical_Vwde"/>
</dbReference>
<evidence type="ECO:0000256" key="3">
    <source>
        <dbReference type="ARBA" id="ARBA00022737"/>
    </source>
</evidence>
<feature type="compositionally biased region" description="Polar residues" evidence="7">
    <location>
        <begin position="1394"/>
        <end position="1408"/>
    </location>
</feature>
<dbReference type="EMBL" id="SOYY01000014">
    <property type="protein sequence ID" value="KAA0712091.1"/>
    <property type="molecule type" value="Genomic_DNA"/>
</dbReference>
<keyword evidence="2" id="KW-0732">Signal</keyword>
<dbReference type="GO" id="GO:0005509">
    <property type="term" value="F:calcium ion binding"/>
    <property type="evidence" value="ECO:0007669"/>
    <property type="project" value="InterPro"/>
</dbReference>
<feature type="disulfide bond" evidence="6">
    <location>
        <begin position="1109"/>
        <end position="1118"/>
    </location>
</feature>
<feature type="region of interest" description="Disordered" evidence="7">
    <location>
        <begin position="1394"/>
        <end position="1424"/>
    </location>
</feature>